<feature type="compositionally biased region" description="Basic and acidic residues" evidence="1">
    <location>
        <begin position="61"/>
        <end position="70"/>
    </location>
</feature>
<organism evidence="3 4">
    <name type="scientific">Phytophthora palmivora</name>
    <dbReference type="NCBI Taxonomy" id="4796"/>
    <lineage>
        <taxon>Eukaryota</taxon>
        <taxon>Sar</taxon>
        <taxon>Stramenopiles</taxon>
        <taxon>Oomycota</taxon>
        <taxon>Peronosporomycetes</taxon>
        <taxon>Peronosporales</taxon>
        <taxon>Peronosporaceae</taxon>
        <taxon>Phytophthora</taxon>
    </lineage>
</organism>
<name>A0A2P4Y2D0_9STRA</name>
<evidence type="ECO:0000256" key="1">
    <source>
        <dbReference type="SAM" id="MobiDB-lite"/>
    </source>
</evidence>
<feature type="region of interest" description="Disordered" evidence="1">
    <location>
        <begin position="1"/>
        <end position="75"/>
    </location>
</feature>
<feature type="compositionally biased region" description="Low complexity" evidence="1">
    <location>
        <begin position="31"/>
        <end position="58"/>
    </location>
</feature>
<dbReference type="AlphaFoldDB" id="A0A2P4Y2D0"/>
<sequence>MEEKKKAAAATEKSNQSKGKKMAVRFEKQDAPAAKASATAKRGNKQEAPAAKATATAKGAKKQEAPAAKDKKQKAPTIVPVTADSGMIFTVFNDSKANHLYKFNREACHLAYKPVDYLRAGQGFTKEDSDDDDYVDSPSSAVEDIALEEEDFTNLVDEDPHVLEEDSLASVPATTEDAAKGSMEDTEEDLLEVMANEHAAAAKPPDAVYSPKISNGEPSVEATVEVTTVASGIRSNESAEVTKGEDAIEIDHTTSDHESFEPPCKRTNASAFPATLFTRPHRLARRHTKNTENRNQIQQSEAWIAPNHVRLVGRFSVLDAYEAENYLHYRARSSEKRDKYNRCVEDNNFLSHNFKRKWCAHAALQASRGAGRLDTDSRFTGCEASFTVRSVRVVEDVTATWKVRIDAETEISLHNHKTTKAIYESYSGPKPSALSRNVRQDLGLLTEMKTSTADINRYVADKIDIAITPQQTRNLLRHLLGSTTLERTKALLDTFADEEGNHVLFVQDQMDITCVIAMQTAVPKTCFQQWGDTLVMDCTHETNNLGYHLGCPVLIQSLVVTTATGREIPVIDFQALDQTTITMEGIISFLSGGIPPGIWFKLL</sequence>
<accession>A0A2P4Y2D0</accession>
<evidence type="ECO:0000313" key="3">
    <source>
        <dbReference type="EMBL" id="POM71951.1"/>
    </source>
</evidence>
<comment type="caution">
    <text evidence="3">The sequence shown here is derived from an EMBL/GenBank/DDBJ whole genome shotgun (WGS) entry which is preliminary data.</text>
</comment>
<feature type="domain" description="ZSWIM1/3 RNaseH-like" evidence="2">
    <location>
        <begin position="495"/>
        <end position="587"/>
    </location>
</feature>
<dbReference type="OrthoDB" id="124789at2759"/>
<dbReference type="EMBL" id="NCKW01006385">
    <property type="protein sequence ID" value="POM71951.1"/>
    <property type="molecule type" value="Genomic_DNA"/>
</dbReference>
<gene>
    <name evidence="3" type="ORF">PHPALM_11413</name>
</gene>
<proteinExistence type="predicted"/>
<reference evidence="3 4" key="1">
    <citation type="journal article" date="2017" name="Genome Biol. Evol.">
        <title>Phytophthora megakarya and P. palmivora, closely related causal agents of cacao black pod rot, underwent increases in genome sizes and gene numbers by different mechanisms.</title>
        <authorList>
            <person name="Ali S.S."/>
            <person name="Shao J."/>
            <person name="Lary D.J."/>
            <person name="Kronmiller B."/>
            <person name="Shen D."/>
            <person name="Strem M.D."/>
            <person name="Amoako-Attah I."/>
            <person name="Akrofi A.Y."/>
            <person name="Begoude B.A."/>
            <person name="Ten Hoopen G.M."/>
            <person name="Coulibaly K."/>
            <person name="Kebe B.I."/>
            <person name="Melnick R.L."/>
            <person name="Guiltinan M.J."/>
            <person name="Tyler B.M."/>
            <person name="Meinhardt L.W."/>
            <person name="Bailey B.A."/>
        </authorList>
    </citation>
    <scope>NUCLEOTIDE SEQUENCE [LARGE SCALE GENOMIC DNA]</scope>
    <source>
        <strain evidence="4">sbr112.9</strain>
    </source>
</reference>
<dbReference type="Pfam" id="PF21056">
    <property type="entry name" value="ZSWIM1-3_RNaseH-like"/>
    <property type="match status" value="1"/>
</dbReference>
<keyword evidence="4" id="KW-1185">Reference proteome</keyword>
<evidence type="ECO:0000313" key="4">
    <source>
        <dbReference type="Proteomes" id="UP000237271"/>
    </source>
</evidence>
<dbReference type="InterPro" id="IPR048324">
    <property type="entry name" value="ZSWIM1-3_RNaseH-like"/>
</dbReference>
<evidence type="ECO:0000259" key="2">
    <source>
        <dbReference type="Pfam" id="PF21056"/>
    </source>
</evidence>
<dbReference type="Proteomes" id="UP000237271">
    <property type="component" value="Unassembled WGS sequence"/>
</dbReference>
<protein>
    <recommendedName>
        <fullName evidence="2">ZSWIM1/3 RNaseH-like domain-containing protein</fullName>
    </recommendedName>
</protein>